<keyword evidence="2" id="KW-1185">Reference proteome</keyword>
<sequence length="63" mass="7500">MENPEMMGMMMKDPTKIKGMMDHMVNMVANDSIMFNHMMQMTKEKPEMWNKTKEMKNTTPKIN</sequence>
<comment type="caution">
    <text evidence="1">The sequence shown here is derived from an EMBL/GenBank/DDBJ whole genome shotgun (WGS) entry which is preliminary data.</text>
</comment>
<gene>
    <name evidence="1" type="ORF">C8N25_14024</name>
</gene>
<name>A0A3E0D4K2_9BACT</name>
<organism evidence="1 2">
    <name type="scientific">Algoriphagus antarcticus</name>
    <dbReference type="NCBI Taxonomy" id="238540"/>
    <lineage>
        <taxon>Bacteria</taxon>
        <taxon>Pseudomonadati</taxon>
        <taxon>Bacteroidota</taxon>
        <taxon>Cytophagia</taxon>
        <taxon>Cytophagales</taxon>
        <taxon>Cyclobacteriaceae</taxon>
        <taxon>Algoriphagus</taxon>
    </lineage>
</organism>
<dbReference type="AlphaFoldDB" id="A0A3E0D4K2"/>
<dbReference type="EMBL" id="QUNF01000040">
    <property type="protein sequence ID" value="REG77610.1"/>
    <property type="molecule type" value="Genomic_DNA"/>
</dbReference>
<reference evidence="1 2" key="1">
    <citation type="submission" date="2018-08" db="EMBL/GenBank/DDBJ databases">
        <title>Genomic Encyclopedia of Archaeal and Bacterial Type Strains, Phase II (KMG-II): from individual species to whole genera.</title>
        <authorList>
            <person name="Goeker M."/>
        </authorList>
    </citation>
    <scope>NUCLEOTIDE SEQUENCE [LARGE SCALE GENOMIC DNA]</scope>
    <source>
        <strain evidence="1 2">DSM 15986</strain>
    </source>
</reference>
<evidence type="ECO:0000313" key="1">
    <source>
        <dbReference type="EMBL" id="REG77610.1"/>
    </source>
</evidence>
<evidence type="ECO:0000313" key="2">
    <source>
        <dbReference type="Proteomes" id="UP000256405"/>
    </source>
</evidence>
<proteinExistence type="predicted"/>
<accession>A0A3E0D4K2</accession>
<protein>
    <submittedName>
        <fullName evidence="1">Uncharacterized protein</fullName>
    </submittedName>
</protein>
<dbReference type="Proteomes" id="UP000256405">
    <property type="component" value="Unassembled WGS sequence"/>
</dbReference>